<dbReference type="SUPFAM" id="SSF46689">
    <property type="entry name" value="Homeodomain-like"/>
    <property type="match status" value="2"/>
</dbReference>
<name>A0AAP9DTH7_PANTH</name>
<evidence type="ECO:0000256" key="2">
    <source>
        <dbReference type="ARBA" id="ARBA00022801"/>
    </source>
</evidence>
<dbReference type="AlphaFoldDB" id="A0AAP9DTH7"/>
<evidence type="ECO:0000256" key="7">
    <source>
        <dbReference type="PIRSR" id="PIRSR600514-1"/>
    </source>
</evidence>
<dbReference type="InterPro" id="IPR000514">
    <property type="entry name" value="Glyco_hydro_39"/>
</dbReference>
<dbReference type="Pfam" id="PF07883">
    <property type="entry name" value="Cupin_2"/>
    <property type="match status" value="1"/>
</dbReference>
<organism evidence="9 10">
    <name type="scientific">Paenibacillus thiaminolyticus</name>
    <name type="common">Bacillus thiaminolyticus</name>
    <dbReference type="NCBI Taxonomy" id="49283"/>
    <lineage>
        <taxon>Bacteria</taxon>
        <taxon>Bacillati</taxon>
        <taxon>Bacillota</taxon>
        <taxon>Bacilli</taxon>
        <taxon>Bacillales</taxon>
        <taxon>Paenibacillaceae</taxon>
        <taxon>Paenibacillus</taxon>
    </lineage>
</organism>
<dbReference type="InterPro" id="IPR014710">
    <property type="entry name" value="RmlC-like_jellyroll"/>
</dbReference>
<sequence length="845" mass="97311">MEDIPVNPIYEFVETDEALPFDVSLHSVNYVPNHWHNSMEIIFVLRGTLEATVNQRKYALSEGDVLLINQGHVHEVIGLDVNIIATFLIPSKYMKDHVNGVEAINFACYSGEAGKEEKLALDRIRQCLAEMVQLKHKKGEGYELDMQARMLSVFSILLKQFKRPAIEGVMNEKYMDRMLRIITFIDEYYQEPITLQAIAEREYLSVPYLSKFFSENIGLNFQAYLTSIRLKNTVEDLLRYADAPIADLAMNHGFPNAKSFYAAFKAKYHMTPNEYRKQYRPPTDHKEKSSDNYLAFNQTSALGIINQYLQRSQSVGMADDIREVEETASEVDLSVPGEPIRHTWKQLITIGKAKEGLHADVQDQLRHVQRICPFRYLRFHGIFDDAMMVYDEDEAGQPRFNFRFVDQLFDFLLSVGLKPFVELGFMPSLLADDPGKKVFYKASCVSKPKSIDRWCLLVDRFLRHCLNRYGAEEVETWKFEFWNEPELKTFWPGTLTEYMELYLRTYQTLKGVSERLRIGAPGRIITIRLQRLNDEFFAFCRRNQCLPDFIPLHFYPHENMEGMLYSESGDPLPLQPYRRILEEFIGISPNPDFLRDMLAHEMELLAEQGLSGKELVLTEWNSTAYHRELTNDTVYKAAYLAKNIIDNLDSISGFGYWVLSDNIEETAASAHLYHGGLGLIAQHGIPKAAFVAYELLAKLGDRLLARGDRFIATAGRGGYQILTFNYCHFDDLYAMGDTSFINATNRYNGFKDEKTVKMQVELKGIRPGAYRVVTYTIGRKHGSSYDRWVEMGAPEPLAAEDIAYLKANSGPRMHVQYVDLEEDRRTYVSVLEPHGVQLMELIPVY</sequence>
<dbReference type="InterPro" id="IPR017853">
    <property type="entry name" value="GH"/>
</dbReference>
<evidence type="ECO:0000313" key="9">
    <source>
        <dbReference type="EMBL" id="QDM42331.1"/>
    </source>
</evidence>
<dbReference type="Pfam" id="PF01229">
    <property type="entry name" value="Glyco_hydro_39"/>
    <property type="match status" value="2"/>
</dbReference>
<dbReference type="Proteomes" id="UP000315377">
    <property type="component" value="Chromosome"/>
</dbReference>
<evidence type="ECO:0000259" key="8">
    <source>
        <dbReference type="PROSITE" id="PS01124"/>
    </source>
</evidence>
<dbReference type="Gene3D" id="2.60.120.10">
    <property type="entry name" value="Jelly Rolls"/>
    <property type="match status" value="1"/>
</dbReference>
<dbReference type="InterPro" id="IPR049166">
    <property type="entry name" value="GH39_cat"/>
</dbReference>
<dbReference type="InterPro" id="IPR013096">
    <property type="entry name" value="Cupin_2"/>
</dbReference>
<keyword evidence="5" id="KW-0804">Transcription</keyword>
<dbReference type="PANTHER" id="PTHR43280">
    <property type="entry name" value="ARAC-FAMILY TRANSCRIPTIONAL REGULATOR"/>
    <property type="match status" value="1"/>
</dbReference>
<keyword evidence="2" id="KW-0378">Hydrolase</keyword>
<keyword evidence="3" id="KW-0805">Transcription regulation</keyword>
<evidence type="ECO:0000256" key="1">
    <source>
        <dbReference type="ARBA" id="ARBA00008875"/>
    </source>
</evidence>
<dbReference type="Pfam" id="PF12833">
    <property type="entry name" value="HTH_18"/>
    <property type="match status" value="1"/>
</dbReference>
<evidence type="ECO:0000256" key="5">
    <source>
        <dbReference type="ARBA" id="ARBA00023163"/>
    </source>
</evidence>
<keyword evidence="4" id="KW-0238">DNA-binding</keyword>
<feature type="active site" description="Proton donor" evidence="7">
    <location>
        <position position="484"/>
    </location>
</feature>
<dbReference type="InterPro" id="IPR037923">
    <property type="entry name" value="HTH-like"/>
</dbReference>
<dbReference type="GO" id="GO:0004553">
    <property type="term" value="F:hydrolase activity, hydrolyzing O-glycosyl compounds"/>
    <property type="evidence" value="ECO:0007669"/>
    <property type="project" value="InterPro"/>
</dbReference>
<comment type="similarity">
    <text evidence="1">Belongs to the glycosyl hydrolase 39 family.</text>
</comment>
<feature type="domain" description="HTH araC/xylS-type" evidence="8">
    <location>
        <begin position="179"/>
        <end position="278"/>
    </location>
</feature>
<dbReference type="SUPFAM" id="SSF51011">
    <property type="entry name" value="Glycosyl hydrolase domain"/>
    <property type="match status" value="1"/>
</dbReference>
<gene>
    <name evidence="9" type="ORF">FLT43_01505</name>
</gene>
<reference evidence="9 10" key="1">
    <citation type="submission" date="2019-07" db="EMBL/GenBank/DDBJ databases">
        <title>Paenibacillus thiaminolyticus NRRL B-4156.</title>
        <authorList>
            <person name="Hehnly C."/>
            <person name="Zhang L."/>
        </authorList>
    </citation>
    <scope>NUCLEOTIDE SEQUENCE [LARGE SCALE GENOMIC DNA]</scope>
    <source>
        <strain evidence="9 10">NRRL B-4156</strain>
    </source>
</reference>
<dbReference type="GO" id="GO:0003700">
    <property type="term" value="F:DNA-binding transcription factor activity"/>
    <property type="evidence" value="ECO:0007669"/>
    <property type="project" value="InterPro"/>
</dbReference>
<dbReference type="Gene3D" id="3.20.20.80">
    <property type="entry name" value="Glycosidases"/>
    <property type="match status" value="1"/>
</dbReference>
<dbReference type="PRINTS" id="PR00745">
    <property type="entry name" value="GLHYDRLASE39"/>
</dbReference>
<dbReference type="SUPFAM" id="SSF51215">
    <property type="entry name" value="Regulatory protein AraC"/>
    <property type="match status" value="1"/>
</dbReference>
<dbReference type="GO" id="GO:0005975">
    <property type="term" value="P:carbohydrate metabolic process"/>
    <property type="evidence" value="ECO:0007669"/>
    <property type="project" value="InterPro"/>
</dbReference>
<accession>A0AAP9DTH7</accession>
<dbReference type="GO" id="GO:0043565">
    <property type="term" value="F:sequence-specific DNA binding"/>
    <property type="evidence" value="ECO:0007669"/>
    <property type="project" value="InterPro"/>
</dbReference>
<dbReference type="SUPFAM" id="SSF51445">
    <property type="entry name" value="(Trans)glycosidases"/>
    <property type="match status" value="1"/>
</dbReference>
<evidence type="ECO:0000256" key="4">
    <source>
        <dbReference type="ARBA" id="ARBA00023125"/>
    </source>
</evidence>
<keyword evidence="6" id="KW-0326">Glycosidase</keyword>
<dbReference type="EMBL" id="CP041405">
    <property type="protein sequence ID" value="QDM42331.1"/>
    <property type="molecule type" value="Genomic_DNA"/>
</dbReference>
<evidence type="ECO:0000313" key="10">
    <source>
        <dbReference type="Proteomes" id="UP000315377"/>
    </source>
</evidence>
<evidence type="ECO:0000256" key="6">
    <source>
        <dbReference type="ARBA" id="ARBA00023295"/>
    </source>
</evidence>
<dbReference type="Gene3D" id="1.10.10.60">
    <property type="entry name" value="Homeodomain-like"/>
    <property type="match status" value="2"/>
</dbReference>
<protein>
    <submittedName>
        <fullName evidence="9">Helix-turn-helix domain-containing protein</fullName>
    </submittedName>
</protein>
<dbReference type="PROSITE" id="PS01124">
    <property type="entry name" value="HTH_ARAC_FAMILY_2"/>
    <property type="match status" value="1"/>
</dbReference>
<evidence type="ECO:0000256" key="3">
    <source>
        <dbReference type="ARBA" id="ARBA00023015"/>
    </source>
</evidence>
<dbReference type="InterPro" id="IPR018060">
    <property type="entry name" value="HTH_AraC"/>
</dbReference>
<dbReference type="InterPro" id="IPR009057">
    <property type="entry name" value="Homeodomain-like_sf"/>
</dbReference>
<dbReference type="SMART" id="SM00342">
    <property type="entry name" value="HTH_ARAC"/>
    <property type="match status" value="1"/>
</dbReference>
<dbReference type="Gene3D" id="2.60.40.1500">
    <property type="entry name" value="Glycosyl hydrolase domain, family 39"/>
    <property type="match status" value="1"/>
</dbReference>
<dbReference type="PANTHER" id="PTHR43280:SF2">
    <property type="entry name" value="HTH-TYPE TRANSCRIPTIONAL REGULATOR EXSA"/>
    <property type="match status" value="1"/>
</dbReference>
<proteinExistence type="inferred from homology"/>